<dbReference type="Proteomes" id="UP000219947">
    <property type="component" value="Unassembled WGS sequence"/>
</dbReference>
<comment type="caution">
    <text evidence="2">The sequence shown here is derived from an EMBL/GenBank/DDBJ whole genome shotgun (WGS) entry which is preliminary data.</text>
</comment>
<keyword evidence="1" id="KW-0812">Transmembrane</keyword>
<evidence type="ECO:0000313" key="2">
    <source>
        <dbReference type="EMBL" id="PEN17098.1"/>
    </source>
</evidence>
<sequence length="333" mass="38448">MDFRDIWLIAFIVYLGLCLLIEAVYPVRVRKKYALKTEHAKWFWSYKHFFLYLWAWIVNASLFMLFWEFNEILRPIALSLPFLMVYAAARIGRRNYRIFHGASPDDRAVGMPKIYSATLGKLSKPLRTTGHQSGLTLDHDLSTTALISGLIFFASIALFLLRLTDIDFEYAPPVPYNAIILGIGYIAGIVALVSYTNSYLVSTPTLLQVGRGPFRNPRDIPYRQLRSYRVVPQDPDATDPDTKDLSQWNLEFKVPRANKYTKELRDPNLEYLVRQIAFRVEQERWADDNSPADRERLEEYGRDARLVCITKGYIPAGKHAQEAADRASFKQTH</sequence>
<evidence type="ECO:0000313" key="3">
    <source>
        <dbReference type="Proteomes" id="UP000219947"/>
    </source>
</evidence>
<organism evidence="2 3">
    <name type="scientific">Rothia dentocariosa</name>
    <dbReference type="NCBI Taxonomy" id="2047"/>
    <lineage>
        <taxon>Bacteria</taxon>
        <taxon>Bacillati</taxon>
        <taxon>Actinomycetota</taxon>
        <taxon>Actinomycetes</taxon>
        <taxon>Micrococcales</taxon>
        <taxon>Micrococcaceae</taxon>
        <taxon>Rothia</taxon>
    </lineage>
</organism>
<protein>
    <submittedName>
        <fullName evidence="2">Uncharacterized protein</fullName>
    </submittedName>
</protein>
<dbReference type="RefSeq" id="WP_070524376.1">
    <property type="nucleotide sequence ID" value="NZ_CAKARO010000001.1"/>
</dbReference>
<feature type="transmembrane region" description="Helical" evidence="1">
    <location>
        <begin position="176"/>
        <end position="195"/>
    </location>
</feature>
<evidence type="ECO:0000256" key="1">
    <source>
        <dbReference type="SAM" id="Phobius"/>
    </source>
</evidence>
<feature type="transmembrane region" description="Helical" evidence="1">
    <location>
        <begin position="145"/>
        <end position="164"/>
    </location>
</feature>
<feature type="transmembrane region" description="Helical" evidence="1">
    <location>
        <begin position="6"/>
        <end position="28"/>
    </location>
</feature>
<name>A0A2A8D931_9MICC</name>
<dbReference type="AlphaFoldDB" id="A0A2A8D931"/>
<reference evidence="2" key="1">
    <citation type="submission" date="2017-10" db="EMBL/GenBank/DDBJ databases">
        <title>Kefir isolates.</title>
        <authorList>
            <person name="Kim Y."/>
            <person name="Blasche S."/>
        </authorList>
    </citation>
    <scope>NUCLEOTIDE SEQUENCE [LARGE SCALE GENOMIC DNA]</scope>
    <source>
        <strain evidence="2">OG2-2</strain>
    </source>
</reference>
<keyword evidence="3" id="KW-1185">Reference proteome</keyword>
<keyword evidence="1" id="KW-0472">Membrane</keyword>
<keyword evidence="1" id="KW-1133">Transmembrane helix</keyword>
<gene>
    <name evidence="2" type="ORF">CRM92_03515</name>
</gene>
<feature type="transmembrane region" description="Helical" evidence="1">
    <location>
        <begin position="49"/>
        <end position="66"/>
    </location>
</feature>
<dbReference type="EMBL" id="PDEV01000001">
    <property type="protein sequence ID" value="PEN17098.1"/>
    <property type="molecule type" value="Genomic_DNA"/>
</dbReference>
<feature type="transmembrane region" description="Helical" evidence="1">
    <location>
        <begin position="72"/>
        <end position="89"/>
    </location>
</feature>
<proteinExistence type="predicted"/>
<accession>A0A2A8D931</accession>